<evidence type="ECO:0000256" key="3">
    <source>
        <dbReference type="ARBA" id="ARBA00022737"/>
    </source>
</evidence>
<dbReference type="InterPro" id="IPR050630">
    <property type="entry name" value="WD_repeat_EMAP"/>
</dbReference>
<dbReference type="SUPFAM" id="SSF47473">
    <property type="entry name" value="EF-hand"/>
    <property type="match status" value="1"/>
</dbReference>
<keyword evidence="3" id="KW-0677">Repeat</keyword>
<protein>
    <recommendedName>
        <fullName evidence="5">Cilia- and flagella-associated protein 251</fullName>
    </recommendedName>
</protein>
<sequence>MATNKNTRSTSECLEGRRRLALLSVFVFSLLFNLCARSLGMEGDNGNRSGAKSRVSSAAASLLDEEEIEDEMRASATSLNMRWSFGVNRDVPVHNLSNGGRKMALFVCAHVGVMFDWEVNKQQLLQGHCNAISCTCVSEDRRWIATADRGTDSMVILWDSFTTIPVQTIFEAHSDGCAAIAMSPDAKYIATISYNLPQTLSVWDWTNNGETPMCSATLDGDFGKQTYITFNAEDSNQLVSNSETQVVFYSRNESDLEYVAPPLTDKDFNRSVGLYSQSIFQLQSPRALTATSCGNIVVWEHAGGELPCNRKAFKIVKLQEKALTVLTTTDKYIVTGDVAGHVRFLDQQLRLTNWLSIECGIEVNDYLLICVLKSKYKHFNAGPISTVSFSYSPKTADVQTPENKTAYPASSTLEGTPLVVNDFFIRKEHDSDIHAIACHPSEPRICIGSYSGLLQLWDYEKKELMMSRVFDQRQLIQCMTFNPSGDLLAVGFTNGSVRIMDGLTLKEEGHGDGLTVFSHCHDCITNIQFSHNSSFLATSDLDRCVTVFKAQKNDLDQPWVYIGKQRAHYKTINDISFGVALDSDIPRLLSLGQDRVLVEYDLVNSSTDDVRLVSSERIEQSAVPQCFMWYPPIVKEDFLVVANDQFKLKLYNSTTKMCRQTLLGPTYGTPLRRIITLPSYEDRPTRYLAYITLDKVGLQCLPLDGNPHKTMALIAHPEGVRNLVCSYDGKYVFTAGGEDCSVLMWEINLDALEAAAALGGEGLMPFYGLLEGGRDGELFAELEDYFYYAQIRSQGVDTTDTRQVSTKVPLGQVPYLMRALGFYPTEQEVDDMINEVKFSNYVSTGKYVTEIDLGEFIKLYVNHRPAFGISPFDLHEAFSKLGKPSDEGFAVDRERLLSLLQNKGEHMTEGEMAEFMSTLLGNADLGGSAETGTYDASNAGEFLRAHLPENITADNFAAQVLGFLTDGETTANND</sequence>
<reference evidence="7" key="2">
    <citation type="journal article" date="2023" name="Science">
        <title>Genomic signatures of disease resistance in endangered staghorn corals.</title>
        <authorList>
            <person name="Vollmer S.V."/>
            <person name="Selwyn J.D."/>
            <person name="Despard B.A."/>
            <person name="Roesel C.L."/>
        </authorList>
    </citation>
    <scope>NUCLEOTIDE SEQUENCE</scope>
    <source>
        <strain evidence="7">K2</strain>
    </source>
</reference>
<comment type="caution">
    <text evidence="7">The sequence shown here is derived from an EMBL/GenBank/DDBJ whole genome shotgun (WGS) entry which is preliminary data.</text>
</comment>
<evidence type="ECO:0000256" key="1">
    <source>
        <dbReference type="ARBA" id="ARBA00004138"/>
    </source>
</evidence>
<dbReference type="InterPro" id="IPR011992">
    <property type="entry name" value="EF-hand-dom_pair"/>
</dbReference>
<dbReference type="InterPro" id="IPR001680">
    <property type="entry name" value="WD40_rpt"/>
</dbReference>
<keyword evidence="2 6" id="KW-0853">WD repeat</keyword>
<dbReference type="PANTHER" id="PTHR13720">
    <property type="entry name" value="WD-40 REPEAT PROTEIN"/>
    <property type="match status" value="1"/>
</dbReference>
<dbReference type="Gene3D" id="1.10.238.10">
    <property type="entry name" value="EF-hand"/>
    <property type="match status" value="1"/>
</dbReference>
<dbReference type="PANTHER" id="PTHR13720:SF13">
    <property type="entry name" value="CILIA- AND FLAGELLA-ASSOCIATED PROTEIN 251"/>
    <property type="match status" value="1"/>
</dbReference>
<gene>
    <name evidence="7" type="ORF">P5673_000069</name>
</gene>
<keyword evidence="8" id="KW-1185">Reference proteome</keyword>
<reference evidence="7" key="1">
    <citation type="journal article" date="2023" name="G3 (Bethesda)">
        <title>Whole genome assembly and annotation of the endangered Caribbean coral Acropora cervicornis.</title>
        <authorList>
            <person name="Selwyn J.D."/>
            <person name="Vollmer S.V."/>
        </authorList>
    </citation>
    <scope>NUCLEOTIDE SEQUENCE</scope>
    <source>
        <strain evidence="7">K2</strain>
    </source>
</reference>
<dbReference type="GO" id="GO:0031514">
    <property type="term" value="C:motile cilium"/>
    <property type="evidence" value="ECO:0007669"/>
    <property type="project" value="TreeGrafter"/>
</dbReference>
<dbReference type="Pfam" id="PF00400">
    <property type="entry name" value="WD40"/>
    <property type="match status" value="5"/>
</dbReference>
<dbReference type="SMART" id="SM00320">
    <property type="entry name" value="WD40"/>
    <property type="match status" value="7"/>
</dbReference>
<evidence type="ECO:0000313" key="8">
    <source>
        <dbReference type="Proteomes" id="UP001249851"/>
    </source>
</evidence>
<dbReference type="Proteomes" id="UP001249851">
    <property type="component" value="Unassembled WGS sequence"/>
</dbReference>
<evidence type="ECO:0000256" key="2">
    <source>
        <dbReference type="ARBA" id="ARBA00022574"/>
    </source>
</evidence>
<proteinExistence type="predicted"/>
<keyword evidence="4" id="KW-0966">Cell projection</keyword>
<evidence type="ECO:0000256" key="6">
    <source>
        <dbReference type="PROSITE-ProRule" id="PRU00221"/>
    </source>
</evidence>
<organism evidence="7 8">
    <name type="scientific">Acropora cervicornis</name>
    <name type="common">Staghorn coral</name>
    <dbReference type="NCBI Taxonomy" id="6130"/>
    <lineage>
        <taxon>Eukaryota</taxon>
        <taxon>Metazoa</taxon>
        <taxon>Cnidaria</taxon>
        <taxon>Anthozoa</taxon>
        <taxon>Hexacorallia</taxon>
        <taxon>Scleractinia</taxon>
        <taxon>Astrocoeniina</taxon>
        <taxon>Acroporidae</taxon>
        <taxon>Acropora</taxon>
    </lineage>
</organism>
<dbReference type="PROSITE" id="PS50082">
    <property type="entry name" value="WD_REPEATS_2"/>
    <property type="match status" value="1"/>
</dbReference>
<dbReference type="AlphaFoldDB" id="A0AAD9R6I6"/>
<keyword evidence="7" id="KW-0282">Flagellum</keyword>
<dbReference type="InterPro" id="IPR015943">
    <property type="entry name" value="WD40/YVTN_repeat-like_dom_sf"/>
</dbReference>
<dbReference type="EMBL" id="JARQWQ010000001">
    <property type="protein sequence ID" value="KAK2573959.1"/>
    <property type="molecule type" value="Genomic_DNA"/>
</dbReference>
<feature type="repeat" description="WD" evidence="6">
    <location>
        <begin position="426"/>
        <end position="467"/>
    </location>
</feature>
<keyword evidence="7" id="KW-0969">Cilium</keyword>
<name>A0AAD9R6I6_ACRCE</name>
<evidence type="ECO:0000256" key="4">
    <source>
        <dbReference type="ARBA" id="ARBA00023273"/>
    </source>
</evidence>
<accession>A0AAD9R6I6</accession>
<dbReference type="Gene3D" id="2.130.10.10">
    <property type="entry name" value="YVTN repeat-like/Quinoprotein amine dehydrogenase"/>
    <property type="match status" value="2"/>
</dbReference>
<comment type="subcellular location">
    <subcellularLocation>
        <location evidence="1">Cell projection</location>
        <location evidence="1">Cilium</location>
    </subcellularLocation>
</comment>
<evidence type="ECO:0000313" key="7">
    <source>
        <dbReference type="EMBL" id="KAK2573959.1"/>
    </source>
</evidence>
<dbReference type="SUPFAM" id="SSF50978">
    <property type="entry name" value="WD40 repeat-like"/>
    <property type="match status" value="2"/>
</dbReference>
<evidence type="ECO:0000256" key="5">
    <source>
        <dbReference type="ARBA" id="ARBA00040994"/>
    </source>
</evidence>
<dbReference type="InterPro" id="IPR036322">
    <property type="entry name" value="WD40_repeat_dom_sf"/>
</dbReference>